<dbReference type="EMBL" id="LSBA01000002">
    <property type="protein sequence ID" value="KXZ23191.1"/>
    <property type="molecule type" value="Genomic_DNA"/>
</dbReference>
<accession>A0A150FDD9</accession>
<evidence type="ECO:0000313" key="4">
    <source>
        <dbReference type="Proteomes" id="UP000075430"/>
    </source>
</evidence>
<dbReference type="STRING" id="1793963.AXI58_06670"/>
<evidence type="ECO:0000259" key="2">
    <source>
        <dbReference type="Pfam" id="PF13115"/>
    </source>
</evidence>
<comment type="caution">
    <text evidence="3">The sequence shown here is derived from an EMBL/GenBank/DDBJ whole genome shotgun (WGS) entry which is preliminary data.</text>
</comment>
<feature type="domain" description="YtkA-like" evidence="2">
    <location>
        <begin position="31"/>
        <end position="112"/>
    </location>
</feature>
<proteinExistence type="predicted"/>
<dbReference type="RefSeq" id="WP_061520057.1">
    <property type="nucleotide sequence ID" value="NZ_JAJJBV010000032.1"/>
</dbReference>
<sequence length="147" mass="16111">MKRAVLAGMCGMVFLLSSCGGGSDKTAATDEPKALEVKLTGPKTVKPHEKAEYQADVFYGDERVTDADEVMFEVWKEGKKGSSKTSKAKEENGAYHLRTEFEEEGVYTIQSHVTAKKQHNMPTLNVRVGNAEPAGDSSGQEKQTHHH</sequence>
<organism evidence="3 4">
    <name type="scientific">Bacillus nakamurai</name>
    <dbReference type="NCBI Taxonomy" id="1793963"/>
    <lineage>
        <taxon>Bacteria</taxon>
        <taxon>Bacillati</taxon>
        <taxon>Bacillota</taxon>
        <taxon>Bacilli</taxon>
        <taxon>Bacillales</taxon>
        <taxon>Bacillaceae</taxon>
        <taxon>Bacillus</taxon>
    </lineage>
</organism>
<evidence type="ECO:0000313" key="3">
    <source>
        <dbReference type="EMBL" id="KXZ23191.1"/>
    </source>
</evidence>
<protein>
    <recommendedName>
        <fullName evidence="2">YtkA-like domain-containing protein</fullName>
    </recommendedName>
</protein>
<dbReference type="InterPro" id="IPR032693">
    <property type="entry name" value="YtkA-like_dom"/>
</dbReference>
<keyword evidence="4" id="KW-1185">Reference proteome</keyword>
<name>A0A150FDD9_9BACI</name>
<gene>
    <name evidence="3" type="ORF">AXI58_06670</name>
</gene>
<dbReference type="PROSITE" id="PS51257">
    <property type="entry name" value="PROKAR_LIPOPROTEIN"/>
    <property type="match status" value="1"/>
</dbReference>
<reference evidence="4" key="1">
    <citation type="submission" date="2016-02" db="EMBL/GenBank/DDBJ databases">
        <authorList>
            <person name="Dunlap C."/>
        </authorList>
    </citation>
    <scope>NUCLEOTIDE SEQUENCE [LARGE SCALE GENOMIC DNA]</scope>
    <source>
        <strain evidence="4">NRRL B-41092</strain>
    </source>
</reference>
<dbReference type="Proteomes" id="UP000075430">
    <property type="component" value="Unassembled WGS sequence"/>
</dbReference>
<dbReference type="Pfam" id="PF13115">
    <property type="entry name" value="YtkA"/>
    <property type="match status" value="1"/>
</dbReference>
<dbReference type="OrthoDB" id="2679563at2"/>
<dbReference type="AlphaFoldDB" id="A0A150FDD9"/>
<evidence type="ECO:0000256" key="1">
    <source>
        <dbReference type="SAM" id="MobiDB-lite"/>
    </source>
</evidence>
<feature type="region of interest" description="Disordered" evidence="1">
    <location>
        <begin position="114"/>
        <end position="147"/>
    </location>
</feature>